<dbReference type="PANTHER" id="PTHR43022:SF1">
    <property type="entry name" value="PROTEIN SMF"/>
    <property type="match status" value="1"/>
</dbReference>
<evidence type="ECO:0000313" key="3">
    <source>
        <dbReference type="EMBL" id="MFC6385510.1"/>
    </source>
</evidence>
<dbReference type="PANTHER" id="PTHR43022">
    <property type="entry name" value="PROTEIN SMF"/>
    <property type="match status" value="1"/>
</dbReference>
<sequence>MLLIDQLTSQLMLLNHCRGIGRRTVWRLIQSDPALRHLNSYSINDWLTKYGVPPKHAQLFIKDFNSMNPIDLAHQYEHHHIVPIPFHHPSYPKRLKTISDPPYLLYAKGDLTLLNSYKALSVVGTRHPSIEANHVMHEVLTPLVEQGWVIISGMAMGIDGMAHRIAENGKTIAVLGSGLLHPYPAQHHTLFSQLCKNQLVISEYPPSARPERWRFPERNRIISGLGLGTLVIEAKEKSGSLITADQALDQGREVFAIPGSILKDNSSGTNRLIQQGAKLVCHWHDIIDEFSLPFGELFNKA</sequence>
<dbReference type="Pfam" id="PF02481">
    <property type="entry name" value="DNA_processg_A"/>
    <property type="match status" value="1"/>
</dbReference>
<evidence type="ECO:0000313" key="4">
    <source>
        <dbReference type="Proteomes" id="UP001596267"/>
    </source>
</evidence>
<dbReference type="Proteomes" id="UP001596267">
    <property type="component" value="Unassembled WGS sequence"/>
</dbReference>
<dbReference type="SUPFAM" id="SSF102405">
    <property type="entry name" value="MCP/YpsA-like"/>
    <property type="match status" value="1"/>
</dbReference>
<dbReference type="RefSeq" id="WP_253052084.1">
    <property type="nucleotide sequence ID" value="NZ_JAMXWN010000001.1"/>
</dbReference>
<accession>A0ABW1WEH6</accession>
<dbReference type="Gene3D" id="3.40.50.450">
    <property type="match status" value="1"/>
</dbReference>
<dbReference type="NCBIfam" id="TIGR00732">
    <property type="entry name" value="dprA"/>
    <property type="match status" value="1"/>
</dbReference>
<feature type="domain" description="Smf/DprA SLOG" evidence="2">
    <location>
        <begin position="85"/>
        <end position="290"/>
    </location>
</feature>
<organism evidence="3 4">
    <name type="scientific">Sporolactobacillus kofuensis</name>
    <dbReference type="NCBI Taxonomy" id="269672"/>
    <lineage>
        <taxon>Bacteria</taxon>
        <taxon>Bacillati</taxon>
        <taxon>Bacillota</taxon>
        <taxon>Bacilli</taxon>
        <taxon>Bacillales</taxon>
        <taxon>Sporolactobacillaceae</taxon>
        <taxon>Sporolactobacillus</taxon>
    </lineage>
</organism>
<comment type="caution">
    <text evidence="3">The sequence shown here is derived from an EMBL/GenBank/DDBJ whole genome shotgun (WGS) entry which is preliminary data.</text>
</comment>
<comment type="similarity">
    <text evidence="1">Belongs to the DprA/Smf family.</text>
</comment>
<keyword evidence="4" id="KW-1185">Reference proteome</keyword>
<dbReference type="EMBL" id="JBHSTQ010000002">
    <property type="protein sequence ID" value="MFC6385510.1"/>
    <property type="molecule type" value="Genomic_DNA"/>
</dbReference>
<proteinExistence type="inferred from homology"/>
<evidence type="ECO:0000259" key="2">
    <source>
        <dbReference type="Pfam" id="PF02481"/>
    </source>
</evidence>
<gene>
    <name evidence="3" type="primary">dprA</name>
    <name evidence="3" type="ORF">ACFP7A_02755</name>
</gene>
<reference evidence="4" key="1">
    <citation type="journal article" date="2019" name="Int. J. Syst. Evol. Microbiol.">
        <title>The Global Catalogue of Microorganisms (GCM) 10K type strain sequencing project: providing services to taxonomists for standard genome sequencing and annotation.</title>
        <authorList>
            <consortium name="The Broad Institute Genomics Platform"/>
            <consortium name="The Broad Institute Genome Sequencing Center for Infectious Disease"/>
            <person name="Wu L."/>
            <person name="Ma J."/>
        </authorList>
    </citation>
    <scope>NUCLEOTIDE SEQUENCE [LARGE SCALE GENOMIC DNA]</scope>
    <source>
        <strain evidence="4">CCUG 42001</strain>
    </source>
</reference>
<protein>
    <submittedName>
        <fullName evidence="3">DNA-processing protein DprA</fullName>
    </submittedName>
</protein>
<dbReference type="InterPro" id="IPR057666">
    <property type="entry name" value="DrpA_SLOG"/>
</dbReference>
<dbReference type="InterPro" id="IPR003488">
    <property type="entry name" value="DprA"/>
</dbReference>
<name>A0ABW1WEH6_9BACL</name>
<evidence type="ECO:0000256" key="1">
    <source>
        <dbReference type="ARBA" id="ARBA00006525"/>
    </source>
</evidence>